<accession>I7M131</accession>
<feature type="compositionally biased region" description="Acidic residues" evidence="1">
    <location>
        <begin position="2875"/>
        <end position="2885"/>
    </location>
</feature>
<evidence type="ECO:0000313" key="2">
    <source>
        <dbReference type="EMBL" id="EAR94145.2"/>
    </source>
</evidence>
<feature type="compositionally biased region" description="Polar residues" evidence="1">
    <location>
        <begin position="2592"/>
        <end position="2608"/>
    </location>
</feature>
<feature type="region of interest" description="Disordered" evidence="1">
    <location>
        <begin position="830"/>
        <end position="852"/>
    </location>
</feature>
<feature type="compositionally biased region" description="Low complexity" evidence="1">
    <location>
        <begin position="274"/>
        <end position="284"/>
    </location>
</feature>
<reference evidence="3" key="1">
    <citation type="journal article" date="2006" name="PLoS Biol.">
        <title>Macronuclear genome sequence of the ciliate Tetrahymena thermophila, a model eukaryote.</title>
        <authorList>
            <person name="Eisen J.A."/>
            <person name="Coyne R.S."/>
            <person name="Wu M."/>
            <person name="Wu D."/>
            <person name="Thiagarajan M."/>
            <person name="Wortman J.R."/>
            <person name="Badger J.H."/>
            <person name="Ren Q."/>
            <person name="Amedeo P."/>
            <person name="Jones K.M."/>
            <person name="Tallon L.J."/>
            <person name="Delcher A.L."/>
            <person name="Salzberg S.L."/>
            <person name="Silva J.C."/>
            <person name="Haas B.J."/>
            <person name="Majoros W.H."/>
            <person name="Farzad M."/>
            <person name="Carlton J.M."/>
            <person name="Smith R.K. Jr."/>
            <person name="Garg J."/>
            <person name="Pearlman R.E."/>
            <person name="Karrer K.M."/>
            <person name="Sun L."/>
            <person name="Manning G."/>
            <person name="Elde N.C."/>
            <person name="Turkewitz A.P."/>
            <person name="Asai D.J."/>
            <person name="Wilkes D.E."/>
            <person name="Wang Y."/>
            <person name="Cai H."/>
            <person name="Collins K."/>
            <person name="Stewart B.A."/>
            <person name="Lee S.R."/>
            <person name="Wilamowska K."/>
            <person name="Weinberg Z."/>
            <person name="Ruzzo W.L."/>
            <person name="Wloga D."/>
            <person name="Gaertig J."/>
            <person name="Frankel J."/>
            <person name="Tsao C.-C."/>
            <person name="Gorovsky M.A."/>
            <person name="Keeling P.J."/>
            <person name="Waller R.F."/>
            <person name="Patron N.J."/>
            <person name="Cherry J.M."/>
            <person name="Stover N.A."/>
            <person name="Krieger C.J."/>
            <person name="del Toro C."/>
            <person name="Ryder H.F."/>
            <person name="Williamson S.C."/>
            <person name="Barbeau R.A."/>
            <person name="Hamilton E.P."/>
            <person name="Orias E."/>
        </authorList>
    </citation>
    <scope>NUCLEOTIDE SEQUENCE [LARGE SCALE GENOMIC DNA]</scope>
    <source>
        <strain evidence="3">SB210</strain>
    </source>
</reference>
<feature type="compositionally biased region" description="Basic residues" evidence="1">
    <location>
        <begin position="331"/>
        <end position="341"/>
    </location>
</feature>
<feature type="compositionally biased region" description="Basic and acidic residues" evidence="1">
    <location>
        <begin position="1415"/>
        <end position="1424"/>
    </location>
</feature>
<feature type="region of interest" description="Disordered" evidence="1">
    <location>
        <begin position="1653"/>
        <end position="1723"/>
    </location>
</feature>
<feature type="region of interest" description="Disordered" evidence="1">
    <location>
        <begin position="2588"/>
        <end position="2608"/>
    </location>
</feature>
<feature type="compositionally biased region" description="Low complexity" evidence="1">
    <location>
        <begin position="19"/>
        <end position="39"/>
    </location>
</feature>
<feature type="compositionally biased region" description="Low complexity" evidence="1">
    <location>
        <begin position="907"/>
        <end position="919"/>
    </location>
</feature>
<evidence type="ECO:0000313" key="3">
    <source>
        <dbReference type="Proteomes" id="UP000009168"/>
    </source>
</evidence>
<feature type="region of interest" description="Disordered" evidence="1">
    <location>
        <begin position="1363"/>
        <end position="1395"/>
    </location>
</feature>
<feature type="region of interest" description="Disordered" evidence="1">
    <location>
        <begin position="900"/>
        <end position="921"/>
    </location>
</feature>
<dbReference type="EMBL" id="GG662717">
    <property type="protein sequence ID" value="EAR94145.2"/>
    <property type="molecule type" value="Genomic_DNA"/>
</dbReference>
<feature type="compositionally biased region" description="Low complexity" evidence="1">
    <location>
        <begin position="2227"/>
        <end position="2245"/>
    </location>
</feature>
<feature type="compositionally biased region" description="Basic and acidic residues" evidence="1">
    <location>
        <begin position="258"/>
        <end position="273"/>
    </location>
</feature>
<organism evidence="2 3">
    <name type="scientific">Tetrahymena thermophila (strain SB210)</name>
    <dbReference type="NCBI Taxonomy" id="312017"/>
    <lineage>
        <taxon>Eukaryota</taxon>
        <taxon>Sar</taxon>
        <taxon>Alveolata</taxon>
        <taxon>Ciliophora</taxon>
        <taxon>Intramacronucleata</taxon>
        <taxon>Oligohymenophorea</taxon>
        <taxon>Hymenostomatida</taxon>
        <taxon>Tetrahymenina</taxon>
        <taxon>Tetrahymenidae</taxon>
        <taxon>Tetrahymena</taxon>
    </lineage>
</organism>
<feature type="compositionally biased region" description="Acidic residues" evidence="1">
    <location>
        <begin position="1670"/>
        <end position="1683"/>
    </location>
</feature>
<feature type="compositionally biased region" description="Low complexity" evidence="1">
    <location>
        <begin position="2506"/>
        <end position="2524"/>
    </location>
</feature>
<feature type="compositionally biased region" description="Polar residues" evidence="1">
    <location>
        <begin position="1363"/>
        <end position="1384"/>
    </location>
</feature>
<feature type="region of interest" description="Disordered" evidence="1">
    <location>
        <begin position="728"/>
        <end position="757"/>
    </location>
</feature>
<dbReference type="Proteomes" id="UP000009168">
    <property type="component" value="Unassembled WGS sequence"/>
</dbReference>
<feature type="compositionally biased region" description="Acidic residues" evidence="1">
    <location>
        <begin position="285"/>
        <end position="294"/>
    </location>
</feature>
<dbReference type="InParanoid" id="I7M131"/>
<feature type="region of interest" description="Disordered" evidence="1">
    <location>
        <begin position="452"/>
        <end position="474"/>
    </location>
</feature>
<name>I7M131_TETTS</name>
<gene>
    <name evidence="2" type="ORF">TTHERM_00522120</name>
</gene>
<feature type="region of interest" description="Disordered" evidence="1">
    <location>
        <begin position="258"/>
        <end position="294"/>
    </location>
</feature>
<evidence type="ECO:0000256" key="1">
    <source>
        <dbReference type="SAM" id="MobiDB-lite"/>
    </source>
</evidence>
<feature type="compositionally biased region" description="Polar residues" evidence="1">
    <location>
        <begin position="1687"/>
        <end position="1702"/>
    </location>
</feature>
<feature type="compositionally biased region" description="Low complexity" evidence="1">
    <location>
        <begin position="2535"/>
        <end position="2556"/>
    </location>
</feature>
<feature type="region of interest" description="Disordered" evidence="1">
    <location>
        <begin position="1408"/>
        <end position="1434"/>
    </location>
</feature>
<feature type="region of interest" description="Disordered" evidence="1">
    <location>
        <begin position="331"/>
        <end position="356"/>
    </location>
</feature>
<dbReference type="OrthoDB" id="293010at2759"/>
<feature type="region of interest" description="Disordered" evidence="1">
    <location>
        <begin position="14"/>
        <end position="69"/>
    </location>
</feature>
<feature type="region of interest" description="Disordered" evidence="1">
    <location>
        <begin position="2227"/>
        <end position="2251"/>
    </location>
</feature>
<sequence>MNLDNQLKIQNPFKKESQNINQNNNGDNFLFTPNNNNQNIDDTYNFHNNELNQNSGYNEDNSQPNQNDFNQEADSQEIQNLDANQQYINQHLMDYQPGMLDEQDGQLNQYQNGMIYYDQGDKNQDYENILNFSLAKINQTEQYLDKYEKVTEYLLQADKHSLNGIRNTLNYQQNKNFFYQEKCCLEILHQNNQIFNFEAYKCVMIMCGILLDASISLIKEKRYYLAEKYLLRAKYLTEPNEKHLRKKNQRKLRKQLMDEEHNQNNTEEKKNNESENSQIQQQSSYDEEDDNNEQDDFDTIFEQDLRYHDIRIEIALNLCDVYKQQMKIIKKKKKNQQKKKSIQSSSQAFDSGNKKYDFAGNEIAGMKEIKEEHELELEHEKFDKLNASPPIQSSANASPNKEKQVFFAPSPIQSTVALSRNVGQTSLKNIKDDDIQKQDIDQNKESYQQLLLRQKQKEMDEEEEKDEEEKINENKLENAMQILNDIESKLTDEYIEQSKQDLKGTLCKFYAKKVEVLAELLKHGEDQYEEQEIKEMSQELLECAHFVIARLESILLPLKANDSPESQEDQVYLAIILSYTWTKLGKYRLKTQEIEKAKQCYKNAYEKLVNFFKEGQDRMMLQYKFKRKYDKLIGKLEFEKIDEAEIIEFSQFQQEYANNENHKKQMKAAKKNYLASKKGIPMSDIQSPSVQFYIDPEYLNQLQNHHTVKSLNKNRYLKKIPISHPFGSSLTDYAQQSNSQIQKQPNSNQQGQQQEGRQFKFKKNLQLQLENYKSQILGSNSTSLMNQQPFNANQQSHADEYFKLPKSVAGKQIELSPEEKSIPFLVPTKKIRQHPQSAKARGSSSSRAKNYDNNSQLANEQNYFSNTNLSNQEYMQPTANKFHRKAPSFANTLTKISSQSTKNLYSNNNNDDIYQKNNNPDQLQKNFLSYTTVASKKNSQGDFKFNQEETQSQVPHSVFSYQQKSLSSKGNNYYKKNEEENTYQSSLEYQKQLGGGVGSQTKDEKNNQSQQFMPVSNSKKLSLHQYPQHQGIYSGKRIASAKNLTQNTNIQNKQIQSIEAYNQTAIQQPPFQNNLIDPSNTSRSKLENAKTIRKPMTRINSQNDILESIMNFVDQINEGNNNKNSFAHSNKSTTISTSHRKAFSSSRPSSSIIYFSTNRLFNNNNPSQSVHQQYQLPQQQVYQQGVIYEGNEIQDISKQVTNEEKQQLQFLEQSSQDQQNLQKAVEQIKKPLEGNKFLIINQRPTKNAKNVEKIIDTMGNLRVQLNNLFDTSNQLKTLSNKPSTNSQKITLKLTKDQDQQFMNIICNRPSLKTDQGQVNTKKQINSSRKMSSQQQIQAQQYNIQKNNQPSQIAEEEYYNNSNNQLQTKNGQSGGKQSYRNSIKAPQQMQASQQQYKSLTQFDDNNKKVQSVRQLQQDRKNEGSQKRLNTIEKQNSRIKDVSQLYSQQPNQQLQQQVGSSAFIQINQNQSNNNNPSYNSVNVNQYIAHSSQQVKIPQGGSPKAKDKEIQMETNRNITNINNTIILKRKNTEIFHDASQISAQPLFIQQNQISNQENSRLLKQSKQGDQILANKSGFVNNSKIEDKQITKPATIRRLSTNINESVFKRQSTANYEQIQIDIQTNQQNNEEEKRFNSQFTTPFLKQKFDQFENMNNDRINKDQNKINETQSSQEDEDEDSKLEDSDDQQRNVPNQMLDDLQNNQIDELKGGDENFNGDDLKKSDKRLGNSMNLKVSIVGGTLGKLNQQSPDISRLLSSQQGQLDVNKSYGQHLHVTDQGISSLQQSFNQQIQNNIQSNYGAQDKSTMINNSQNIANALIGNTKGMNVSQNLKQQIGIQNRDQFPVKTIYFPSIKQSKYLFVQNRIQELLFAPLYFYKSYNQYSLCQWNVTNITIELENVTAQEDAEDIEQVLKGNSKDYKQNQGGLPFTSDKIRYDIKLCIFLECIITDQHIISNPLIFYLKNQPLNFIDHLWPNDKSKIETKYELAILLLDRWIRERDLDAVEEFYNIGLSMQNIQVQFVLRGGNSFLDFQNLIQKEQSQSETIQNDQNFDQIRVFGLKLNFIINKIAQVMKKVHGDVLKLPTDLNDIINPQLNIRQNNLKSLRSHQNKRRELKNYISYYNIDQYIVGQIQQLQTYKKKKVNLQISDSINQKQDGVTREKGHTFNEHNVKKQNSNVDLQIEIDYQQNGYQRIPLNREGSNESPIFQKNTDTNELSDFQLQKRLSLNNMNSYQQNPTNSSNSNSQNQSKIPFYGPQQPFQLQLQQSQPSINTPAFSGRFSQKKLNIINPSIHSIQSQGSGKIQVNTSQSSARFQKYQYLKYKMKERVYQVQKESETSIPLETQVNFDLGKNQNQLSPTLPVNSLSGNIPDGEGTQESLIQNNNQNQIVQNGKFETEYSSPRQNQKNSKIIIPNILMQGFSSVVEDQGAGVSPKQSKDISNEEQNLLLQKDAQLQAEEYKKKYEITTQSVPNTNNNTPQAVNIHSLMIHQNSFNKQNNLRIEHLKRQIRDSLQSQQQNSSNLNDNSQSYSESPRSFIGNSSQNNSFANSSYNSSATSPTNLVGQNTLQRMPSMLSNKSSKSKFSRYAPVNNEELNDSIQSPSQALIPQNKKSSQFAKQNMKFDIIDDDSQKTPIMSQQQSESVEYFPTNNNEEAVQVSSYKFVFNDQPIINQKQEKPEIIVKEYDVAEDKSEEIIQKTEENEEFIQNKIINNAICGDPFVGLPDTYQYTTFTLNPFINNDLLLKTVIKRDKLFFFVQLFYTFEPQLEQYIYYQQALAHSYFILKVDSMIYKNGWDSEIILTFEQVIEKLILPYTSFSFFKFLYAKGFTAKQKDSIKKGLEKYLQVKDCQFIINWEYSTEKIQTKHNINDSQIQNKPLNEDEQLTNDINDEDKNNDSIIINKNKDNDYQQDNSNQNNPIQLQIEQNVQNNVGTQKSSQEQGIQNKKKKLQFSDEVQQDYQNEQEKVISYYQQQLILQNQSQQELNQIIDGTKYDYKLKNKNLSALELGLLGVNTIQSEKQTTTAYQSISGNIEKQSQQFNYKLPTLANDTVVTEFKSNLDIKLLSQQGLVKLNNYETPAREEDYYKTFSLLNKNELSVLLKYEETETKSYHKLLIYKPLSRNPLSSLEITDLNILERMLNLKWLDAQTITLLKKQDVQIKRKLVQPHISQGLTSIENLKKIIFNYILQKRTQMNGQKTNLLPVFSVENQRIRHKVFVRNNQKLQNISMLLLENIKKKDRDDMSVQKRQNDNEQQMINEKIAQERNFIYQIKYAILCYDINDEWQFQQNDIIQKYFEKKTIKDFACININSRQSKYKVFMILTVFRTKIHLNLEKLVYLRIDISPLIGQRNKQFKLIFELSDILNLFERSFSFENSFDELILFKIIQKISKCLVYSKSQIYKNFSLPLTKINPQQVDRHQFCLINRLQIKPSYHLIPKEITKKSFLDIIQQGERVLFQGVKRILNTYAIITIGYYSQLDYYYLQIYFPFNCRRFTNTFYSSNLANLSGEYMNHIFKEKIAKSNVQDLNKSKDYFSFNKKLIKLDPSKQNQNLNQNKQIKQNTVNSQLLPSNKHIGSQNFLNPIKIQSPQIPIEEQLESSVEQKQNALSFYVDPSVFLQLIQSNQKNIITGHNFIELNIWEEIVKSVDISIDNNGEMLLTMDNYSGVMREYLIKSVLNFSGNKSGLFEVLIRFKDQKLKSDIFSSPQIQVYENEEEKLDMYVRINFFQKINSINEKILLKQILYSYYKENTSKFQNTPKLQHHNNLLNLVGLNQQENKNQAFRGEFAQTYNNQSIQNQFDSSFSSPNNMNTQSEEEAFQNFSERSFNHSDLIQVSYLLLDRIRTSIQEKQMHVMKFYQHQNEIFETGLVEDNYEVNEPIALPPVQHQLAQNITNAYLKLNQFSSGQSKVIKEQQIIAYQQNLNESRIDLVQKQQIVNNFSNQNLDNFNNSIQNAELFKQLAINSKTEIDKVVKTNAQFAVDKKIRKKIKMNNNMNINELLDSENKQFYMKTLYRGVFTVRPLQIIAIFFYKKFYVQIYNTINGKNLITDLTFSTVEHQIPYLQHMLKLELYQEIGKRIFLSFKNRLMIKSYPELIDY</sequence>
<dbReference type="GeneID" id="7841532"/>
<protein>
    <submittedName>
        <fullName evidence="2">Uncharacterized protein</fullName>
    </submittedName>
</protein>
<feature type="region of interest" description="Disordered" evidence="1">
    <location>
        <begin position="2867"/>
        <end position="2894"/>
    </location>
</feature>
<feature type="compositionally biased region" description="Low complexity" evidence="1">
    <location>
        <begin position="837"/>
        <end position="848"/>
    </location>
</feature>
<keyword evidence="3" id="KW-1185">Reference proteome</keyword>
<dbReference type="RefSeq" id="XP_001014390.2">
    <property type="nucleotide sequence ID" value="XM_001014390.2"/>
</dbReference>
<feature type="compositionally biased region" description="Acidic residues" evidence="1">
    <location>
        <begin position="459"/>
        <end position="470"/>
    </location>
</feature>
<proteinExistence type="predicted"/>
<feature type="compositionally biased region" description="Low complexity" evidence="1">
    <location>
        <begin position="735"/>
        <end position="754"/>
    </location>
</feature>
<feature type="compositionally biased region" description="Basic and acidic residues" evidence="1">
    <location>
        <begin position="1703"/>
        <end position="1723"/>
    </location>
</feature>
<dbReference type="KEGG" id="tet:TTHERM_00522120"/>
<feature type="region of interest" description="Disordered" evidence="1">
    <location>
        <begin position="2506"/>
        <end position="2558"/>
    </location>
</feature>
<feature type="compositionally biased region" description="Polar residues" evidence="1">
    <location>
        <begin position="40"/>
        <end position="69"/>
    </location>
</feature>